<comment type="caution">
    <text evidence="1">The sequence shown here is derived from an EMBL/GenBank/DDBJ whole genome shotgun (WGS) entry which is preliminary data.</text>
</comment>
<dbReference type="Proteomes" id="UP000835052">
    <property type="component" value="Unassembled WGS sequence"/>
</dbReference>
<organism evidence="1 2">
    <name type="scientific">Caenorhabditis auriculariae</name>
    <dbReference type="NCBI Taxonomy" id="2777116"/>
    <lineage>
        <taxon>Eukaryota</taxon>
        <taxon>Metazoa</taxon>
        <taxon>Ecdysozoa</taxon>
        <taxon>Nematoda</taxon>
        <taxon>Chromadorea</taxon>
        <taxon>Rhabditida</taxon>
        <taxon>Rhabditina</taxon>
        <taxon>Rhabditomorpha</taxon>
        <taxon>Rhabditoidea</taxon>
        <taxon>Rhabditidae</taxon>
        <taxon>Peloderinae</taxon>
        <taxon>Caenorhabditis</taxon>
    </lineage>
</organism>
<reference evidence="1" key="1">
    <citation type="submission" date="2020-10" db="EMBL/GenBank/DDBJ databases">
        <authorList>
            <person name="Kikuchi T."/>
        </authorList>
    </citation>
    <scope>NUCLEOTIDE SEQUENCE</scope>
    <source>
        <strain evidence="1">NKZ352</strain>
    </source>
</reference>
<gene>
    <name evidence="1" type="ORF">CAUJ_LOCUS13444</name>
</gene>
<evidence type="ECO:0000313" key="2">
    <source>
        <dbReference type="Proteomes" id="UP000835052"/>
    </source>
</evidence>
<dbReference type="EMBL" id="CAJGYM010000097">
    <property type="protein sequence ID" value="CAD6197535.1"/>
    <property type="molecule type" value="Genomic_DNA"/>
</dbReference>
<sequence>MVHMSRGNGAKKQQKRILCHPKRNISMEPFSTLSDFAFDIGSRNGLRRDFAYPICKQKGSALRESRGPNLLALTTKELILKVRRARRSREGSKNDN</sequence>
<protein>
    <submittedName>
        <fullName evidence="1">Uncharacterized protein</fullName>
    </submittedName>
</protein>
<name>A0A8S1HQN9_9PELO</name>
<accession>A0A8S1HQN9</accession>
<keyword evidence="2" id="KW-1185">Reference proteome</keyword>
<evidence type="ECO:0000313" key="1">
    <source>
        <dbReference type="EMBL" id="CAD6197535.1"/>
    </source>
</evidence>
<proteinExistence type="predicted"/>
<dbReference type="AlphaFoldDB" id="A0A8S1HQN9"/>